<name>A0ACC3C2D3_PYRYE</name>
<keyword evidence="2" id="KW-1185">Reference proteome</keyword>
<proteinExistence type="predicted"/>
<evidence type="ECO:0000313" key="2">
    <source>
        <dbReference type="Proteomes" id="UP000798662"/>
    </source>
</evidence>
<protein>
    <submittedName>
        <fullName evidence="1">Uncharacterized protein</fullName>
    </submittedName>
</protein>
<dbReference type="Proteomes" id="UP000798662">
    <property type="component" value="Chromosome 2"/>
</dbReference>
<accession>A0ACC3C2D3</accession>
<organism evidence="1 2">
    <name type="scientific">Pyropia yezoensis</name>
    <name type="common">Susabi-nori</name>
    <name type="synonym">Porphyra yezoensis</name>
    <dbReference type="NCBI Taxonomy" id="2788"/>
    <lineage>
        <taxon>Eukaryota</taxon>
        <taxon>Rhodophyta</taxon>
        <taxon>Bangiophyceae</taxon>
        <taxon>Bangiales</taxon>
        <taxon>Bangiaceae</taxon>
        <taxon>Pyropia</taxon>
    </lineage>
</organism>
<sequence>MHLDTYMCSTQTCEWVSVYGRENGIVIYTACTAASAVLMRKWAFALVLAGIAFSSSFEAWRRHNEFEKFKMAALYKVLDRIWAMDQSVIELARAVLKRIRHVLSTNIGNSRPVHRDAADVATAAHVRAWLDGMLPPVVDIPGGVANRGGGGDGHSEDSSEGGS</sequence>
<comment type="caution">
    <text evidence="1">The sequence shown here is derived from an EMBL/GenBank/DDBJ whole genome shotgun (WGS) entry which is preliminary data.</text>
</comment>
<reference evidence="1" key="1">
    <citation type="submission" date="2019-11" db="EMBL/GenBank/DDBJ databases">
        <title>Nori genome reveals adaptations in red seaweeds to the harsh intertidal environment.</title>
        <authorList>
            <person name="Wang D."/>
            <person name="Mao Y."/>
        </authorList>
    </citation>
    <scope>NUCLEOTIDE SEQUENCE</scope>
    <source>
        <tissue evidence="1">Gametophyte</tissue>
    </source>
</reference>
<evidence type="ECO:0000313" key="1">
    <source>
        <dbReference type="EMBL" id="KAK1863943.1"/>
    </source>
</evidence>
<dbReference type="EMBL" id="CM020619">
    <property type="protein sequence ID" value="KAK1863943.1"/>
    <property type="molecule type" value="Genomic_DNA"/>
</dbReference>
<gene>
    <name evidence="1" type="ORF">I4F81_006495</name>
</gene>